<evidence type="ECO:0000259" key="1">
    <source>
        <dbReference type="Pfam" id="PF24750"/>
    </source>
</evidence>
<keyword evidence="3" id="KW-1185">Reference proteome</keyword>
<dbReference type="AlphaFoldDB" id="A0A9D4X0B0"/>
<dbReference type="PANTHER" id="PTHR35546:SF25">
    <property type="entry name" value="F-BOX DOMAIN-CONTAINING PROTEIN"/>
    <property type="match status" value="1"/>
</dbReference>
<dbReference type="SUPFAM" id="SSF81383">
    <property type="entry name" value="F-box domain"/>
    <property type="match status" value="1"/>
</dbReference>
<evidence type="ECO:0000313" key="2">
    <source>
        <dbReference type="EMBL" id="KAI5411047.1"/>
    </source>
</evidence>
<reference evidence="2 3" key="1">
    <citation type="journal article" date="2022" name="Nat. Genet.">
        <title>Improved pea reference genome and pan-genome highlight genomic features and evolutionary characteristics.</title>
        <authorList>
            <person name="Yang T."/>
            <person name="Liu R."/>
            <person name="Luo Y."/>
            <person name="Hu S."/>
            <person name="Wang D."/>
            <person name="Wang C."/>
            <person name="Pandey M.K."/>
            <person name="Ge S."/>
            <person name="Xu Q."/>
            <person name="Li N."/>
            <person name="Li G."/>
            <person name="Huang Y."/>
            <person name="Saxena R.K."/>
            <person name="Ji Y."/>
            <person name="Li M."/>
            <person name="Yan X."/>
            <person name="He Y."/>
            <person name="Liu Y."/>
            <person name="Wang X."/>
            <person name="Xiang C."/>
            <person name="Varshney R.K."/>
            <person name="Ding H."/>
            <person name="Gao S."/>
            <person name="Zong X."/>
        </authorList>
    </citation>
    <scope>NUCLEOTIDE SEQUENCE [LARGE SCALE GENOMIC DNA]</scope>
    <source>
        <strain evidence="2 3">cv. Zhongwan 6</strain>
    </source>
</reference>
<dbReference type="Gramene" id="Psat05G0626500-T1">
    <property type="protein sequence ID" value="KAI5411047.1"/>
    <property type="gene ID" value="KIW84_056265"/>
</dbReference>
<dbReference type="Proteomes" id="UP001058974">
    <property type="component" value="Chromosome 5"/>
</dbReference>
<proteinExistence type="predicted"/>
<dbReference type="InterPro" id="IPR056592">
    <property type="entry name" value="Beta-prop_At3g26010-like"/>
</dbReference>
<dbReference type="InterPro" id="IPR055290">
    <property type="entry name" value="At3g26010-like"/>
</dbReference>
<name>A0A9D4X0B0_PEA</name>
<evidence type="ECO:0000313" key="3">
    <source>
        <dbReference type="Proteomes" id="UP001058974"/>
    </source>
</evidence>
<dbReference type="Pfam" id="PF24750">
    <property type="entry name" value="b-prop_At3g26010-like"/>
    <property type="match status" value="1"/>
</dbReference>
<protein>
    <recommendedName>
        <fullName evidence="1">F-box protein At3g26010-like beta-propeller domain-containing protein</fullName>
    </recommendedName>
</protein>
<dbReference type="PANTHER" id="PTHR35546">
    <property type="entry name" value="F-BOX PROTEIN INTERACTION DOMAIN PROTEIN-RELATED"/>
    <property type="match status" value="1"/>
</dbReference>
<organism evidence="2 3">
    <name type="scientific">Pisum sativum</name>
    <name type="common">Garden pea</name>
    <name type="synonym">Lathyrus oleraceus</name>
    <dbReference type="NCBI Taxonomy" id="3888"/>
    <lineage>
        <taxon>Eukaryota</taxon>
        <taxon>Viridiplantae</taxon>
        <taxon>Streptophyta</taxon>
        <taxon>Embryophyta</taxon>
        <taxon>Tracheophyta</taxon>
        <taxon>Spermatophyta</taxon>
        <taxon>Magnoliopsida</taxon>
        <taxon>eudicotyledons</taxon>
        <taxon>Gunneridae</taxon>
        <taxon>Pentapetalae</taxon>
        <taxon>rosids</taxon>
        <taxon>fabids</taxon>
        <taxon>Fabales</taxon>
        <taxon>Fabaceae</taxon>
        <taxon>Papilionoideae</taxon>
        <taxon>50 kb inversion clade</taxon>
        <taxon>NPAAA clade</taxon>
        <taxon>Hologalegina</taxon>
        <taxon>IRL clade</taxon>
        <taxon>Fabeae</taxon>
        <taxon>Lathyrus</taxon>
    </lineage>
</organism>
<sequence length="429" mass="49952">MSLSYKNQTILQYRHHSHSSIISISLSFNINSTITHYMESTIVKKKRTMRRRKPKSLFNNLPIILQTEIFRKLYMKEKSNVMCVSHSWRNLILTTTLPTKNPLDPLTEAIISPSPYMDIEQLFNWCSLVMGCRIEPKNLIDTCNGLLLFCHKDGQADNIVHGVYHYYVMNPVTKQCVAVPKPVGQTSGGYSYAALAYDNEESWFFKIVRFQGHRHINIFSSMTGIWTTLTIYFPEYINDSFWIKKSVYLKGSIYRLSSSGHLLRIKIDPQENVSKQAEVIELHPNCLFDDSQRKISLRDGKIFLVLSRGVKFMCFELIECVTEGVSTYTWHMNLSKENQKLLPFNTNGELLSICPSNDMAFFKIKKLIYFYLYSLNGNNGKEIGMVRKNRIVFEYIRTCGQQLFECFIPFACGLEKENRRKFQRLFVPK</sequence>
<feature type="domain" description="F-box protein At3g26010-like beta-propeller" evidence="1">
    <location>
        <begin position="140"/>
        <end position="259"/>
    </location>
</feature>
<dbReference type="InterPro" id="IPR036047">
    <property type="entry name" value="F-box-like_dom_sf"/>
</dbReference>
<comment type="caution">
    <text evidence="2">The sequence shown here is derived from an EMBL/GenBank/DDBJ whole genome shotgun (WGS) entry which is preliminary data.</text>
</comment>
<dbReference type="EMBL" id="JAMSHJ010000005">
    <property type="protein sequence ID" value="KAI5411047.1"/>
    <property type="molecule type" value="Genomic_DNA"/>
</dbReference>
<accession>A0A9D4X0B0</accession>
<gene>
    <name evidence="2" type="ORF">KIW84_056265</name>
</gene>